<proteinExistence type="predicted"/>
<gene>
    <name evidence="3" type="ORF">A3843_06770</name>
</gene>
<dbReference type="Pfam" id="PF04572">
    <property type="entry name" value="Gb3_synth"/>
    <property type="match status" value="1"/>
</dbReference>
<name>A0A1U7JJ83_9HYPH</name>
<dbReference type="STRING" id="197461.A3843_06770"/>
<sequence length="250" mass="28538">MLSCGHEVKLYTYGAVFNVPDGIEILSAEEILPKEKLIQHKATGSYALGSNLFRYQLLRRKDTIWVDTDVFLLKKIPDSEYIFGWESGQIINGAVLHMPKDSDLLCDLLNYCNARVFIAPWWPLSKKIKILIRSFYGADKKVDTVEWGVWGPKAITFFANRRNVAKFAQQQSVFYAIPIERAEEIFQPNADVSSLITEDSLALHFWNEAIKKRKSEMPPKDSLILQLCNRIGLDAADVQQILIRSKANDD</sequence>
<accession>A0A1U7JJ83</accession>
<organism evidence="3 4">
    <name type="scientific">Pseudovibrio exalbescens</name>
    <dbReference type="NCBI Taxonomy" id="197461"/>
    <lineage>
        <taxon>Bacteria</taxon>
        <taxon>Pseudomonadati</taxon>
        <taxon>Pseudomonadota</taxon>
        <taxon>Alphaproteobacteria</taxon>
        <taxon>Hyphomicrobiales</taxon>
        <taxon>Stappiaceae</taxon>
        <taxon>Pseudovibrio</taxon>
    </lineage>
</organism>
<dbReference type="PANTHER" id="PTHR12042">
    <property type="entry name" value="LACTOSYLCERAMIDE 4-ALPHA-GALACTOSYLTRANSFERASE ALPHA- 1,4-GALACTOSYLTRANSFERASE"/>
    <property type="match status" value="1"/>
</dbReference>
<feature type="domain" description="Alpha 1,4-glycosyltransferase" evidence="2">
    <location>
        <begin position="169"/>
        <end position="227"/>
    </location>
</feature>
<dbReference type="AlphaFoldDB" id="A0A1U7JJ83"/>
<dbReference type="GO" id="GO:0016020">
    <property type="term" value="C:membrane"/>
    <property type="evidence" value="ECO:0007669"/>
    <property type="project" value="GOC"/>
</dbReference>
<keyword evidence="1" id="KW-0808">Transferase</keyword>
<dbReference type="GO" id="GO:0016758">
    <property type="term" value="F:hexosyltransferase activity"/>
    <property type="evidence" value="ECO:0007669"/>
    <property type="project" value="TreeGrafter"/>
</dbReference>
<evidence type="ECO:0000313" key="3">
    <source>
        <dbReference type="EMBL" id="OKL44777.1"/>
    </source>
</evidence>
<dbReference type="Gene3D" id="3.90.550.20">
    <property type="match status" value="1"/>
</dbReference>
<dbReference type="PANTHER" id="PTHR12042:SF21">
    <property type="entry name" value="ALPHA1,4-GALACTOSYLTRANSFERASE 1-RELATED"/>
    <property type="match status" value="1"/>
</dbReference>
<protein>
    <recommendedName>
        <fullName evidence="2">Alpha 1,4-glycosyltransferase domain-containing protein</fullName>
    </recommendedName>
</protein>
<evidence type="ECO:0000313" key="4">
    <source>
        <dbReference type="Proteomes" id="UP000185783"/>
    </source>
</evidence>
<keyword evidence="4" id="KW-1185">Reference proteome</keyword>
<dbReference type="InterPro" id="IPR051981">
    <property type="entry name" value="Glycosyltransf_32"/>
</dbReference>
<dbReference type="SUPFAM" id="SSF53448">
    <property type="entry name" value="Nucleotide-diphospho-sugar transferases"/>
    <property type="match status" value="1"/>
</dbReference>
<dbReference type="EMBL" id="LVVZ01000011">
    <property type="protein sequence ID" value="OKL44777.1"/>
    <property type="molecule type" value="Genomic_DNA"/>
</dbReference>
<dbReference type="InterPro" id="IPR029044">
    <property type="entry name" value="Nucleotide-diphossugar_trans"/>
</dbReference>
<dbReference type="GO" id="GO:0006688">
    <property type="term" value="P:glycosphingolipid biosynthetic process"/>
    <property type="evidence" value="ECO:0007669"/>
    <property type="project" value="TreeGrafter"/>
</dbReference>
<evidence type="ECO:0000259" key="2">
    <source>
        <dbReference type="Pfam" id="PF04572"/>
    </source>
</evidence>
<comment type="caution">
    <text evidence="3">The sequence shown here is derived from an EMBL/GenBank/DDBJ whole genome shotgun (WGS) entry which is preliminary data.</text>
</comment>
<dbReference type="InterPro" id="IPR007652">
    <property type="entry name" value="A1-4-GlycosylTfrase_dom"/>
</dbReference>
<evidence type="ECO:0000256" key="1">
    <source>
        <dbReference type="ARBA" id="ARBA00022679"/>
    </source>
</evidence>
<dbReference type="Proteomes" id="UP000185783">
    <property type="component" value="Unassembled WGS sequence"/>
</dbReference>
<reference evidence="3 4" key="1">
    <citation type="submission" date="2016-03" db="EMBL/GenBank/DDBJ databases">
        <title>Genome sequence of Nesiotobacter sp. nov., a moderately halophilic alphaproteobacterium isolated from the Yellow Sea, China.</title>
        <authorList>
            <person name="Zhang G."/>
            <person name="Zhang R."/>
        </authorList>
    </citation>
    <scope>NUCLEOTIDE SEQUENCE [LARGE SCALE GENOMIC DNA]</scope>
    <source>
        <strain evidence="3 4">WB1-6</strain>
    </source>
</reference>